<dbReference type="InterPro" id="IPR006175">
    <property type="entry name" value="YjgF/YER057c/UK114"/>
</dbReference>
<evidence type="ECO:0000313" key="2">
    <source>
        <dbReference type="Proteomes" id="UP000094336"/>
    </source>
</evidence>
<organism evidence="1 2">
    <name type="scientific">Babjeviella inositovora NRRL Y-12698</name>
    <dbReference type="NCBI Taxonomy" id="984486"/>
    <lineage>
        <taxon>Eukaryota</taxon>
        <taxon>Fungi</taxon>
        <taxon>Dikarya</taxon>
        <taxon>Ascomycota</taxon>
        <taxon>Saccharomycotina</taxon>
        <taxon>Pichiomycetes</taxon>
        <taxon>Serinales incertae sedis</taxon>
        <taxon>Babjeviella</taxon>
    </lineage>
</organism>
<sequence length="108" mass="11229">MVQNTTWEAIQSKGNALLSPAVLTTNGSNLVFTSGALGTDAAGEIPDDVTKQTELACQNLLKVLEVSGSSASKILKVLLFVSHPGYAGAVNEVYAKYFPGSPGRSCIV</sequence>
<dbReference type="STRING" id="984486.A0A1E3QLM7"/>
<name>A0A1E3QLM7_9ASCO</name>
<dbReference type="GO" id="GO:0019239">
    <property type="term" value="F:deaminase activity"/>
    <property type="evidence" value="ECO:0007669"/>
    <property type="project" value="TreeGrafter"/>
</dbReference>
<dbReference type="PANTHER" id="PTHR11803">
    <property type="entry name" value="2-IMINOBUTANOATE/2-IMINOPROPANOATE DEAMINASE RIDA"/>
    <property type="match status" value="1"/>
</dbReference>
<evidence type="ECO:0000313" key="1">
    <source>
        <dbReference type="EMBL" id="ODQ78609.1"/>
    </source>
</evidence>
<dbReference type="GeneID" id="30147404"/>
<dbReference type="EMBL" id="KV454435">
    <property type="protein sequence ID" value="ODQ78609.1"/>
    <property type="molecule type" value="Genomic_DNA"/>
</dbReference>
<dbReference type="RefSeq" id="XP_018983937.1">
    <property type="nucleotide sequence ID" value="XM_019129551.1"/>
</dbReference>
<dbReference type="SUPFAM" id="SSF55298">
    <property type="entry name" value="YjgF-like"/>
    <property type="match status" value="1"/>
</dbReference>
<dbReference type="PANTHER" id="PTHR11803:SF39">
    <property type="entry name" value="2-IMINOBUTANOATE_2-IMINOPROPANOATE DEAMINASE"/>
    <property type="match status" value="1"/>
</dbReference>
<dbReference type="InterPro" id="IPR035959">
    <property type="entry name" value="RutC-like_sf"/>
</dbReference>
<accession>A0A1E3QLM7</accession>
<dbReference type="OrthoDB" id="309640at2759"/>
<keyword evidence="2" id="KW-1185">Reference proteome</keyword>
<protein>
    <submittedName>
        <fullName evidence="1">Uncharacterized protein</fullName>
    </submittedName>
</protein>
<proteinExistence type="predicted"/>
<gene>
    <name evidence="1" type="ORF">BABINDRAFT_162808</name>
</gene>
<dbReference type="AlphaFoldDB" id="A0A1E3QLM7"/>
<dbReference type="CDD" id="cd00448">
    <property type="entry name" value="YjgF_YER057c_UK114_family"/>
    <property type="match status" value="1"/>
</dbReference>
<dbReference type="Pfam" id="PF01042">
    <property type="entry name" value="Ribonuc_L-PSP"/>
    <property type="match status" value="1"/>
</dbReference>
<reference evidence="2" key="1">
    <citation type="submission" date="2016-05" db="EMBL/GenBank/DDBJ databases">
        <title>Comparative genomics of biotechnologically important yeasts.</title>
        <authorList>
            <consortium name="DOE Joint Genome Institute"/>
            <person name="Riley R."/>
            <person name="Haridas S."/>
            <person name="Wolfe K.H."/>
            <person name="Lopes M.R."/>
            <person name="Hittinger C.T."/>
            <person name="Goker M."/>
            <person name="Salamov A."/>
            <person name="Wisecaver J."/>
            <person name="Long T.M."/>
            <person name="Aerts A.L."/>
            <person name="Barry K."/>
            <person name="Choi C."/>
            <person name="Clum A."/>
            <person name="Coughlan A.Y."/>
            <person name="Deshpande S."/>
            <person name="Douglass A.P."/>
            <person name="Hanson S.J."/>
            <person name="Klenk H.-P."/>
            <person name="Labutti K."/>
            <person name="Lapidus A."/>
            <person name="Lindquist E."/>
            <person name="Lipzen A."/>
            <person name="Meier-Kolthoff J.P."/>
            <person name="Ohm R.A."/>
            <person name="Otillar R.P."/>
            <person name="Pangilinan J."/>
            <person name="Peng Y."/>
            <person name="Rokas A."/>
            <person name="Rosa C.A."/>
            <person name="Scheuner C."/>
            <person name="Sibirny A.A."/>
            <person name="Slot J.C."/>
            <person name="Stielow J.B."/>
            <person name="Sun H."/>
            <person name="Kurtzman C.P."/>
            <person name="Blackwell M."/>
            <person name="Grigoriev I.V."/>
            <person name="Jeffries T.W."/>
        </authorList>
    </citation>
    <scope>NUCLEOTIDE SEQUENCE [LARGE SCALE GENOMIC DNA]</scope>
    <source>
        <strain evidence="2">NRRL Y-12698</strain>
    </source>
</reference>
<dbReference type="Gene3D" id="3.30.1330.40">
    <property type="entry name" value="RutC-like"/>
    <property type="match status" value="1"/>
</dbReference>
<dbReference type="Proteomes" id="UP000094336">
    <property type="component" value="Unassembled WGS sequence"/>
</dbReference>
<dbReference type="GO" id="GO:0005829">
    <property type="term" value="C:cytosol"/>
    <property type="evidence" value="ECO:0007669"/>
    <property type="project" value="TreeGrafter"/>
</dbReference>